<evidence type="ECO:0000313" key="2">
    <source>
        <dbReference type="EMBL" id="AVI52302.1"/>
    </source>
</evidence>
<dbReference type="InterPro" id="IPR036873">
    <property type="entry name" value="Rhodanese-like_dom_sf"/>
</dbReference>
<evidence type="ECO:0000259" key="1">
    <source>
        <dbReference type="PROSITE" id="PS50206"/>
    </source>
</evidence>
<dbReference type="Gene3D" id="3.40.250.10">
    <property type="entry name" value="Rhodanese-like domain"/>
    <property type="match status" value="1"/>
</dbReference>
<dbReference type="CDD" id="cd00158">
    <property type="entry name" value="RHOD"/>
    <property type="match status" value="1"/>
</dbReference>
<organism evidence="2 3">
    <name type="scientific">Pukyongia salina</name>
    <dbReference type="NCBI Taxonomy" id="2094025"/>
    <lineage>
        <taxon>Bacteria</taxon>
        <taxon>Pseudomonadati</taxon>
        <taxon>Bacteroidota</taxon>
        <taxon>Flavobacteriia</taxon>
        <taxon>Flavobacteriales</taxon>
        <taxon>Flavobacteriaceae</taxon>
        <taxon>Pukyongia</taxon>
    </lineage>
</organism>
<dbReference type="PROSITE" id="PS50206">
    <property type="entry name" value="RHODANESE_3"/>
    <property type="match status" value="1"/>
</dbReference>
<protein>
    <submittedName>
        <fullName evidence="2">Rhodanese-like domain-containing protein</fullName>
    </submittedName>
</protein>
<accession>A0A2S0I069</accession>
<dbReference type="PANTHER" id="PTHR43031:SF16">
    <property type="entry name" value="OXIDOREDUCTASE"/>
    <property type="match status" value="1"/>
</dbReference>
<dbReference type="InterPro" id="IPR001763">
    <property type="entry name" value="Rhodanese-like_dom"/>
</dbReference>
<name>A0A2S0I069_9FLAO</name>
<reference evidence="2 3" key="1">
    <citation type="submission" date="2018-02" db="EMBL/GenBank/DDBJ databases">
        <title>Genomic analysis of the strain RR4-38 isolated from a seawater recirculating aquaculture system.</title>
        <authorList>
            <person name="Kim Y.-S."/>
            <person name="Jang Y.H."/>
            <person name="Kim K.-H."/>
        </authorList>
    </citation>
    <scope>NUCLEOTIDE SEQUENCE [LARGE SCALE GENOMIC DNA]</scope>
    <source>
        <strain evidence="2 3">RR4-38</strain>
    </source>
</reference>
<dbReference type="SUPFAM" id="SSF52821">
    <property type="entry name" value="Rhodanese/Cell cycle control phosphatase"/>
    <property type="match status" value="1"/>
</dbReference>
<keyword evidence="3" id="KW-1185">Reference proteome</keyword>
<dbReference type="Pfam" id="PF00581">
    <property type="entry name" value="Rhodanese"/>
    <property type="match status" value="1"/>
</dbReference>
<dbReference type="KEGG" id="aue:C5O00_01770"/>
<sequence>MLSCKEPATGSQPEQIAELGEKQDVVRVVDSEEFSSRINAVGDVQLIDVRTPEEVAEGTIAGAINFDFRADDFTEKLKVLDKNKAVYVFCRSGGRSANASAIMKELGFSEIYDLEGGITAWKADGKETVK</sequence>
<gene>
    <name evidence="2" type="ORF">C5O00_01770</name>
</gene>
<dbReference type="AlphaFoldDB" id="A0A2S0I069"/>
<dbReference type="Proteomes" id="UP000238442">
    <property type="component" value="Chromosome"/>
</dbReference>
<dbReference type="EMBL" id="CP027062">
    <property type="protein sequence ID" value="AVI52302.1"/>
    <property type="molecule type" value="Genomic_DNA"/>
</dbReference>
<dbReference type="SMART" id="SM00450">
    <property type="entry name" value="RHOD"/>
    <property type="match status" value="1"/>
</dbReference>
<proteinExistence type="predicted"/>
<dbReference type="InterPro" id="IPR050229">
    <property type="entry name" value="GlpE_sulfurtransferase"/>
</dbReference>
<evidence type="ECO:0000313" key="3">
    <source>
        <dbReference type="Proteomes" id="UP000238442"/>
    </source>
</evidence>
<feature type="domain" description="Rhodanese" evidence="1">
    <location>
        <begin position="40"/>
        <end position="130"/>
    </location>
</feature>
<dbReference type="PANTHER" id="PTHR43031">
    <property type="entry name" value="FAD-DEPENDENT OXIDOREDUCTASE"/>
    <property type="match status" value="1"/>
</dbReference>